<evidence type="ECO:0000313" key="1">
    <source>
        <dbReference type="EMBL" id="KAH0576894.1"/>
    </source>
</evidence>
<dbReference type="GeneID" id="94294263"/>
<dbReference type="AlphaFoldDB" id="A0A9P8LZ48"/>
<evidence type="ECO:0000313" key="2">
    <source>
        <dbReference type="Proteomes" id="UP000018208"/>
    </source>
</evidence>
<sequence length="203" mass="23561">MKIKLFQNKKQTSLAQNYHSQQIEQSLSKIVSSKLLIDEMISTSCIFLINKEYNGSEDNQFTGLLQILNQINFLTQIAAKKQNFDAIFGPYRIDSIKNPAKLLLLKLLNSSFQCAVDMIQQLNDINTPEAKFLTDQFLNIFRDNVEQVCQYQKYENFQSWLPRILAVIIQVKSDVFAPVKAVLIDQINQIEDQQIKQFLFDQM</sequence>
<name>A0A9P8LZ48_9EUKA</name>
<comment type="caution">
    <text evidence="1">The sequence shown here is derived from an EMBL/GenBank/DDBJ whole genome shotgun (WGS) entry which is preliminary data.</text>
</comment>
<accession>A0A9P8LZ48</accession>
<dbReference type="EMBL" id="AUWU02000001">
    <property type="protein sequence ID" value="KAH0576894.1"/>
    <property type="molecule type" value="Genomic_DNA"/>
</dbReference>
<organism evidence="1 2">
    <name type="scientific">Spironucleus salmonicida</name>
    <dbReference type="NCBI Taxonomy" id="348837"/>
    <lineage>
        <taxon>Eukaryota</taxon>
        <taxon>Metamonada</taxon>
        <taxon>Diplomonadida</taxon>
        <taxon>Hexamitidae</taxon>
        <taxon>Hexamitinae</taxon>
        <taxon>Spironucleus</taxon>
    </lineage>
</organism>
<keyword evidence="2" id="KW-1185">Reference proteome</keyword>
<proteinExistence type="predicted"/>
<dbReference type="Proteomes" id="UP000018208">
    <property type="component" value="Unassembled WGS sequence"/>
</dbReference>
<dbReference type="KEGG" id="ssao:94294263"/>
<dbReference type="RefSeq" id="XP_067767667.1">
    <property type="nucleotide sequence ID" value="XM_067904185.1"/>
</dbReference>
<protein>
    <submittedName>
        <fullName evidence="1">Uncharacterized protein</fullName>
    </submittedName>
</protein>
<gene>
    <name evidence="1" type="ORF">SS50377_20240</name>
</gene>
<reference evidence="1 2" key="1">
    <citation type="journal article" date="2014" name="PLoS Genet.">
        <title>The Genome of Spironucleus salmonicida Highlights a Fish Pathogen Adapted to Fluctuating Environments.</title>
        <authorList>
            <person name="Xu F."/>
            <person name="Jerlstrom-Hultqvist J."/>
            <person name="Einarsson E."/>
            <person name="Astvaldsson A."/>
            <person name="Svard S.G."/>
            <person name="Andersson J.O."/>
        </authorList>
    </citation>
    <scope>NUCLEOTIDE SEQUENCE [LARGE SCALE GENOMIC DNA]</scope>
    <source>
        <strain evidence="1 2">ATCC 50377</strain>
    </source>
</reference>